<accession>A0ACC0M471</accession>
<proteinExistence type="predicted"/>
<sequence>MERPATTSADDHRRRPQSPPPTTTLAAKPPVTTSTVKVKEDITFGEGEETWTRCVPFTVEFNGEINEANCNCRLFEFRGMVCRHQLMVFHERRVQRVPEKYVLRRWRKNLKRAHTKIRINYDNSSSTIEARRHDNMCNLFNEVADLAEDSQEKYDKVMGRLQELKRELIESLIVCKSNMVFDTRNDSFSLQDAVLPFKESQNILDPENADGNVFGTQESVANLNVPTNFLTTSKLHKATCQVHFIVKFGEDNRVLKFGEQDNQVFWGKVGEEDNQAITEVTDIVGKEDNV</sequence>
<keyword evidence="2" id="KW-1185">Reference proteome</keyword>
<dbReference type="Proteomes" id="UP001062846">
    <property type="component" value="Chromosome 10"/>
</dbReference>
<gene>
    <name evidence="1" type="ORF">RHMOL_Rhmol10G0199200</name>
</gene>
<evidence type="ECO:0000313" key="2">
    <source>
        <dbReference type="Proteomes" id="UP001062846"/>
    </source>
</evidence>
<name>A0ACC0M471_RHOML</name>
<organism evidence="1 2">
    <name type="scientific">Rhododendron molle</name>
    <name type="common">Chinese azalea</name>
    <name type="synonym">Azalea mollis</name>
    <dbReference type="NCBI Taxonomy" id="49168"/>
    <lineage>
        <taxon>Eukaryota</taxon>
        <taxon>Viridiplantae</taxon>
        <taxon>Streptophyta</taxon>
        <taxon>Embryophyta</taxon>
        <taxon>Tracheophyta</taxon>
        <taxon>Spermatophyta</taxon>
        <taxon>Magnoliopsida</taxon>
        <taxon>eudicotyledons</taxon>
        <taxon>Gunneridae</taxon>
        <taxon>Pentapetalae</taxon>
        <taxon>asterids</taxon>
        <taxon>Ericales</taxon>
        <taxon>Ericaceae</taxon>
        <taxon>Ericoideae</taxon>
        <taxon>Rhodoreae</taxon>
        <taxon>Rhododendron</taxon>
    </lineage>
</organism>
<comment type="caution">
    <text evidence="1">The sequence shown here is derived from an EMBL/GenBank/DDBJ whole genome shotgun (WGS) entry which is preliminary data.</text>
</comment>
<evidence type="ECO:0000313" key="1">
    <source>
        <dbReference type="EMBL" id="KAI8535765.1"/>
    </source>
</evidence>
<reference evidence="1" key="1">
    <citation type="submission" date="2022-02" db="EMBL/GenBank/DDBJ databases">
        <title>Plant Genome Project.</title>
        <authorList>
            <person name="Zhang R.-G."/>
        </authorList>
    </citation>
    <scope>NUCLEOTIDE SEQUENCE</scope>
    <source>
        <strain evidence="1">AT1</strain>
    </source>
</reference>
<dbReference type="EMBL" id="CM046397">
    <property type="protein sequence ID" value="KAI8535765.1"/>
    <property type="molecule type" value="Genomic_DNA"/>
</dbReference>
<protein>
    <submittedName>
        <fullName evidence="1">Uncharacterized protein</fullName>
    </submittedName>
</protein>